<dbReference type="InterPro" id="IPR001054">
    <property type="entry name" value="A/G_cyclase"/>
</dbReference>
<comment type="caution">
    <text evidence="4">The sequence shown here is derived from an EMBL/GenBank/DDBJ whole genome shotgun (WGS) entry which is preliminary data.</text>
</comment>
<feature type="compositionally biased region" description="Low complexity" evidence="1">
    <location>
        <begin position="472"/>
        <end position="484"/>
    </location>
</feature>
<keyword evidence="2" id="KW-1133">Transmembrane helix</keyword>
<dbReference type="InterPro" id="IPR007894">
    <property type="entry name" value="MASE2"/>
</dbReference>
<proteinExistence type="predicted"/>
<keyword evidence="2" id="KW-0812">Transmembrane</keyword>
<dbReference type="Pfam" id="PF00211">
    <property type="entry name" value="Guanylate_cyc"/>
    <property type="match status" value="1"/>
</dbReference>
<dbReference type="Proteomes" id="UP001620597">
    <property type="component" value="Unassembled WGS sequence"/>
</dbReference>
<feature type="transmembrane region" description="Helical" evidence="2">
    <location>
        <begin position="20"/>
        <end position="40"/>
    </location>
</feature>
<keyword evidence="2" id="KW-0472">Membrane</keyword>
<feature type="region of interest" description="Disordered" evidence="1">
    <location>
        <begin position="457"/>
        <end position="490"/>
    </location>
</feature>
<dbReference type="Gene3D" id="3.30.70.1230">
    <property type="entry name" value="Nucleotide cyclase"/>
    <property type="match status" value="1"/>
</dbReference>
<dbReference type="SUPFAM" id="SSF55073">
    <property type="entry name" value="Nucleotide cyclase"/>
    <property type="match status" value="1"/>
</dbReference>
<dbReference type="CDD" id="cd07302">
    <property type="entry name" value="CHD"/>
    <property type="match status" value="1"/>
</dbReference>
<dbReference type="PANTHER" id="PTHR43081:SF18">
    <property type="entry name" value="BLL7624 PROTEIN"/>
    <property type="match status" value="1"/>
</dbReference>
<dbReference type="SMART" id="SM00044">
    <property type="entry name" value="CYCc"/>
    <property type="match status" value="1"/>
</dbReference>
<feature type="transmembrane region" description="Helical" evidence="2">
    <location>
        <begin position="47"/>
        <end position="64"/>
    </location>
</feature>
<organism evidence="4 5">
    <name type="scientific">Oceanobacter antarcticus</name>
    <dbReference type="NCBI Taxonomy" id="3133425"/>
    <lineage>
        <taxon>Bacteria</taxon>
        <taxon>Pseudomonadati</taxon>
        <taxon>Pseudomonadota</taxon>
        <taxon>Gammaproteobacteria</taxon>
        <taxon>Oceanospirillales</taxon>
        <taxon>Oceanospirillaceae</taxon>
        <taxon>Oceanobacter</taxon>
    </lineage>
</organism>
<feature type="transmembrane region" description="Helical" evidence="2">
    <location>
        <begin position="151"/>
        <end position="173"/>
    </location>
</feature>
<dbReference type="InterPro" id="IPR029787">
    <property type="entry name" value="Nucleotide_cyclase"/>
</dbReference>
<dbReference type="Pfam" id="PF05230">
    <property type="entry name" value="MASE2"/>
    <property type="match status" value="1"/>
</dbReference>
<gene>
    <name evidence="4" type="ORF">WG929_06135</name>
</gene>
<dbReference type="PANTHER" id="PTHR43081">
    <property type="entry name" value="ADENYLATE CYCLASE, TERMINAL-DIFFERENTIATION SPECIFIC-RELATED"/>
    <property type="match status" value="1"/>
</dbReference>
<evidence type="ECO:0000259" key="3">
    <source>
        <dbReference type="PROSITE" id="PS50125"/>
    </source>
</evidence>
<dbReference type="InterPro" id="IPR050697">
    <property type="entry name" value="Adenylyl/Guanylyl_Cyclase_3/4"/>
</dbReference>
<dbReference type="PROSITE" id="PS50125">
    <property type="entry name" value="GUANYLATE_CYCLASE_2"/>
    <property type="match status" value="1"/>
</dbReference>
<accession>A0ABW8NGA5</accession>
<feature type="transmembrane region" description="Helical" evidence="2">
    <location>
        <begin position="120"/>
        <end position="139"/>
    </location>
</feature>
<feature type="domain" description="Guanylate cyclase" evidence="3">
    <location>
        <begin position="229"/>
        <end position="364"/>
    </location>
</feature>
<dbReference type="EMBL" id="JBBKTX010000006">
    <property type="protein sequence ID" value="MFK4751984.1"/>
    <property type="molecule type" value="Genomic_DNA"/>
</dbReference>
<dbReference type="RefSeq" id="WP_416205332.1">
    <property type="nucleotide sequence ID" value="NZ_JBBKTX010000006.1"/>
</dbReference>
<evidence type="ECO:0000256" key="2">
    <source>
        <dbReference type="SAM" id="Phobius"/>
    </source>
</evidence>
<keyword evidence="5" id="KW-1185">Reference proteome</keyword>
<name>A0ABW8NGA5_9GAMM</name>
<sequence>MNDVIEGIDTAPLTHPHPDYIARILGYGTGALTIAAGIFTHYWPDNFWAAMAFCLVYPHLVEVIERRLPWSRNTALTFWTQVDAAITGLLLGLVQVPIELTLPTLLMLNTSLILTGSKSSWLSGVLISATSMFASYLWLSSGSEQAAAIPNSLVITCGAATAVFFAALALFAIRQGDQIGAMQSRLKSQIDRYQELSTQVSRYVAPQVRESIFNGKREAKLETQRKKLVIFFSDIVGFSSLSEQMEAEPLTDLLNGYLTDMSEVAMKYGGTIDKFIGDGIMIFFGDPSTKGIKRDALACVAMAIEMRRHMLKLRKHWTEQGMTTPLQIRMGINTGYCTVGNFGTESRMDYTIVGKEVNLASRLESAADAGEILISHETFSLVKDKIICRQRGTAMVKGFRDPVPLYQVVDYRRDLGANAGFMNHETEGFSLYLESEKVRDSERNKVADALEQAASKLRNQVKTRAPERHPPTAQQRAARTAAAQVKSQDK</sequence>
<protein>
    <submittedName>
        <fullName evidence="4">Adenylate/guanylate cyclase domain-containing protein</fullName>
    </submittedName>
</protein>
<reference evidence="4 5" key="1">
    <citation type="submission" date="2024-03" db="EMBL/GenBank/DDBJ databases">
        <title>High-quality draft genome sequence of Oceanobacter sp. wDCs-4.</title>
        <authorList>
            <person name="Dong C."/>
        </authorList>
    </citation>
    <scope>NUCLEOTIDE SEQUENCE [LARGE SCALE GENOMIC DNA]</scope>
    <source>
        <strain evidence="5">wDCs-4</strain>
    </source>
</reference>
<evidence type="ECO:0000313" key="5">
    <source>
        <dbReference type="Proteomes" id="UP001620597"/>
    </source>
</evidence>
<evidence type="ECO:0000313" key="4">
    <source>
        <dbReference type="EMBL" id="MFK4751984.1"/>
    </source>
</evidence>
<feature type="transmembrane region" description="Helical" evidence="2">
    <location>
        <begin position="84"/>
        <end position="108"/>
    </location>
</feature>
<evidence type="ECO:0000256" key="1">
    <source>
        <dbReference type="SAM" id="MobiDB-lite"/>
    </source>
</evidence>